<keyword evidence="3" id="KW-1185">Reference proteome</keyword>
<gene>
    <name evidence="2" type="ORF">J2N86_02135</name>
</gene>
<protein>
    <recommendedName>
        <fullName evidence="4">Substrate of the Dot/Icm secretion system</fullName>
    </recommendedName>
</protein>
<dbReference type="Proteomes" id="UP001057474">
    <property type="component" value="Chromosome"/>
</dbReference>
<keyword evidence="1" id="KW-0472">Membrane</keyword>
<evidence type="ECO:0000313" key="2">
    <source>
        <dbReference type="EMBL" id="USQ14154.1"/>
    </source>
</evidence>
<sequence length="497" mass="55854">MPAIDVVRYTPSELQSWDIALKNNQALILNYRNRINQYQLVLTPLQEELQRIDQTINETLAALNLNTGASLDVSAYLNPNYHPPRHGDHNTNYRITELQRQLIRLEQQRKDRVNDMIPYQNNTSRLTQELNTLISQNELIQKQIESANVFLHVLRSTPRILVMELRAKLLAAVNAYEDKHTSNQSLAVRSCLHAIHNGLDLLIADIYDVATQQQNYLRLCGFLADLYSRVQQENRDDIFLRTLAEVINTTHIHPQEDLLDDLGVSFNAIAWFRAAKNEQRRIFAITESELNSDEVARCQQIMDRLLDDSLSQATYLQQSIRQSAQAIDIEICEKLRKNESIDYHFYTCLANTLMQLHHDSNSYVTERLFYMVEQAPGASSLGKKLFGALMVVLGAAMVTASVLAFASSLGSTSALSAWGSALGLHLIQTQVAAFTLSCSITTAVGTGLTFWGARTISASTRQGLSQNLMDTYDAALNDVGPTAPLADEQPTYYAQSM</sequence>
<organism evidence="2 3">
    <name type="scientific">Legionella lytica</name>
    <dbReference type="NCBI Taxonomy" id="96232"/>
    <lineage>
        <taxon>Bacteria</taxon>
        <taxon>Pseudomonadati</taxon>
        <taxon>Pseudomonadota</taxon>
        <taxon>Gammaproteobacteria</taxon>
        <taxon>Legionellales</taxon>
        <taxon>Legionellaceae</taxon>
        <taxon>Legionella</taxon>
    </lineage>
</organism>
<keyword evidence="1" id="KW-1133">Transmembrane helix</keyword>
<dbReference type="EMBL" id="CP071527">
    <property type="protein sequence ID" value="USQ14154.1"/>
    <property type="molecule type" value="Genomic_DNA"/>
</dbReference>
<reference evidence="2" key="1">
    <citation type="submission" date="2021-03" db="EMBL/GenBank/DDBJ databases">
        <title>Legionella lytica PCM 2298.</title>
        <authorList>
            <person name="Koper P."/>
        </authorList>
    </citation>
    <scope>NUCLEOTIDE SEQUENCE</scope>
    <source>
        <strain evidence="2">PCM 2298</strain>
    </source>
</reference>
<evidence type="ECO:0000313" key="3">
    <source>
        <dbReference type="Proteomes" id="UP001057474"/>
    </source>
</evidence>
<accession>A0ABY4Y946</accession>
<feature type="transmembrane region" description="Helical" evidence="1">
    <location>
        <begin position="385"/>
        <end position="406"/>
    </location>
</feature>
<name>A0ABY4Y946_9GAMM</name>
<dbReference type="RefSeq" id="WP_252580619.1">
    <property type="nucleotide sequence ID" value="NZ_CP071527.1"/>
</dbReference>
<feature type="transmembrane region" description="Helical" evidence="1">
    <location>
        <begin position="426"/>
        <end position="451"/>
    </location>
</feature>
<keyword evidence="1" id="KW-0812">Transmembrane</keyword>
<proteinExistence type="predicted"/>
<evidence type="ECO:0008006" key="4">
    <source>
        <dbReference type="Google" id="ProtNLM"/>
    </source>
</evidence>
<evidence type="ECO:0000256" key="1">
    <source>
        <dbReference type="SAM" id="Phobius"/>
    </source>
</evidence>